<evidence type="ECO:0000256" key="6">
    <source>
        <dbReference type="HAMAP-Rule" id="MF_00337"/>
    </source>
</evidence>
<dbReference type="Gene3D" id="1.10.287.1040">
    <property type="entry name" value="Exonuclease VII, small subunit"/>
    <property type="match status" value="1"/>
</dbReference>
<keyword evidence="3 6" id="KW-0540">Nuclease</keyword>
<dbReference type="HAMAP" id="MF_00337">
    <property type="entry name" value="Exonuc_7_S"/>
    <property type="match status" value="1"/>
</dbReference>
<name>A0A318XLG5_9FIRM</name>
<keyword evidence="5 6" id="KW-0269">Exonuclease</keyword>
<dbReference type="NCBIfam" id="NF002140">
    <property type="entry name" value="PRK00977.1-4"/>
    <property type="match status" value="1"/>
</dbReference>
<dbReference type="OrthoDB" id="1697399at2"/>
<dbReference type="InterPro" id="IPR003761">
    <property type="entry name" value="Exonuc_VII_S"/>
</dbReference>
<accession>A0A318XLG5</accession>
<gene>
    <name evidence="6" type="primary">xseB</name>
    <name evidence="7" type="ORF">LY28_02641</name>
</gene>
<keyword evidence="8" id="KW-1185">Reference proteome</keyword>
<dbReference type="PIRSF" id="PIRSF006488">
    <property type="entry name" value="Exonuc_VII_S"/>
    <property type="match status" value="1"/>
</dbReference>
<comment type="caution">
    <text evidence="7">The sequence shown here is derived from an EMBL/GenBank/DDBJ whole genome shotgun (WGS) entry which is preliminary data.</text>
</comment>
<dbReference type="GO" id="GO:0005829">
    <property type="term" value="C:cytosol"/>
    <property type="evidence" value="ECO:0007669"/>
    <property type="project" value="TreeGrafter"/>
</dbReference>
<evidence type="ECO:0000256" key="5">
    <source>
        <dbReference type="ARBA" id="ARBA00022839"/>
    </source>
</evidence>
<protein>
    <recommendedName>
        <fullName evidence="6">Exodeoxyribonuclease 7 small subunit</fullName>
        <ecNumber evidence="6">3.1.11.6</ecNumber>
    </recommendedName>
    <alternativeName>
        <fullName evidence="6">Exodeoxyribonuclease VII small subunit</fullName>
        <shortName evidence="6">Exonuclease VII small subunit</shortName>
    </alternativeName>
</protein>
<comment type="subcellular location">
    <subcellularLocation>
        <location evidence="6">Cytoplasm</location>
    </subcellularLocation>
</comment>
<comment type="catalytic activity">
    <reaction evidence="6">
        <text>Exonucleolytic cleavage in either 5'- to 3'- or 3'- to 5'-direction to yield nucleoside 5'-phosphates.</text>
        <dbReference type="EC" id="3.1.11.6"/>
    </reaction>
</comment>
<keyword evidence="2 6" id="KW-0963">Cytoplasm</keyword>
<dbReference type="SUPFAM" id="SSF116842">
    <property type="entry name" value="XseB-like"/>
    <property type="match status" value="1"/>
</dbReference>
<sequence length="81" mass="8910">MAGSAKKSGAERSFEAAMLELEDIVSKLEKGDTSLEEAIATFQQGIELSRYCAAKLDEAEKKISILLQDKDGNLIEKEFDI</sequence>
<organism evidence="7 8">
    <name type="scientific">Ruminiclostridium sufflavum DSM 19573</name>
    <dbReference type="NCBI Taxonomy" id="1121337"/>
    <lineage>
        <taxon>Bacteria</taxon>
        <taxon>Bacillati</taxon>
        <taxon>Bacillota</taxon>
        <taxon>Clostridia</taxon>
        <taxon>Eubacteriales</taxon>
        <taxon>Oscillospiraceae</taxon>
        <taxon>Ruminiclostridium</taxon>
    </lineage>
</organism>
<dbReference type="EC" id="3.1.11.6" evidence="6"/>
<comment type="similarity">
    <text evidence="1 6">Belongs to the XseB family.</text>
</comment>
<evidence type="ECO:0000256" key="4">
    <source>
        <dbReference type="ARBA" id="ARBA00022801"/>
    </source>
</evidence>
<proteinExistence type="inferred from homology"/>
<dbReference type="PANTHER" id="PTHR34137:SF1">
    <property type="entry name" value="EXODEOXYRIBONUCLEASE 7 SMALL SUBUNIT"/>
    <property type="match status" value="1"/>
</dbReference>
<dbReference type="GO" id="GO:0006308">
    <property type="term" value="P:DNA catabolic process"/>
    <property type="evidence" value="ECO:0007669"/>
    <property type="project" value="UniProtKB-UniRule"/>
</dbReference>
<dbReference type="InterPro" id="IPR037004">
    <property type="entry name" value="Exonuc_VII_ssu_sf"/>
</dbReference>
<evidence type="ECO:0000313" key="8">
    <source>
        <dbReference type="Proteomes" id="UP000248132"/>
    </source>
</evidence>
<reference evidence="7 8" key="1">
    <citation type="submission" date="2018-06" db="EMBL/GenBank/DDBJ databases">
        <title>Genomic Encyclopedia of Type Strains, Phase I: the one thousand microbial genomes (KMG-I) project.</title>
        <authorList>
            <person name="Kyrpides N."/>
        </authorList>
    </citation>
    <scope>NUCLEOTIDE SEQUENCE [LARGE SCALE GENOMIC DNA]</scope>
    <source>
        <strain evidence="7 8">DSM 19573</strain>
    </source>
</reference>
<comment type="subunit">
    <text evidence="6">Heterooligomer composed of large and small subunits.</text>
</comment>
<evidence type="ECO:0000256" key="1">
    <source>
        <dbReference type="ARBA" id="ARBA00009998"/>
    </source>
</evidence>
<evidence type="ECO:0000313" key="7">
    <source>
        <dbReference type="EMBL" id="PYG86822.1"/>
    </source>
</evidence>
<comment type="function">
    <text evidence="6">Bidirectionally degrades single-stranded DNA into large acid-insoluble oligonucleotides, which are then degraded further into small acid-soluble oligonucleotides.</text>
</comment>
<dbReference type="Proteomes" id="UP000248132">
    <property type="component" value="Unassembled WGS sequence"/>
</dbReference>
<keyword evidence="4 6" id="KW-0378">Hydrolase</keyword>
<dbReference type="RefSeq" id="WP_110462655.1">
    <property type="nucleotide sequence ID" value="NZ_QKMR01000016.1"/>
</dbReference>
<evidence type="ECO:0000256" key="2">
    <source>
        <dbReference type="ARBA" id="ARBA00022490"/>
    </source>
</evidence>
<dbReference type="NCBIfam" id="TIGR01280">
    <property type="entry name" value="xseB"/>
    <property type="match status" value="1"/>
</dbReference>
<dbReference type="AlphaFoldDB" id="A0A318XLG5"/>
<dbReference type="GO" id="GO:0008855">
    <property type="term" value="F:exodeoxyribonuclease VII activity"/>
    <property type="evidence" value="ECO:0007669"/>
    <property type="project" value="UniProtKB-UniRule"/>
</dbReference>
<dbReference type="Pfam" id="PF02609">
    <property type="entry name" value="Exonuc_VII_S"/>
    <property type="match status" value="1"/>
</dbReference>
<evidence type="ECO:0000256" key="3">
    <source>
        <dbReference type="ARBA" id="ARBA00022722"/>
    </source>
</evidence>
<dbReference type="EMBL" id="QKMR01000016">
    <property type="protein sequence ID" value="PYG86822.1"/>
    <property type="molecule type" value="Genomic_DNA"/>
</dbReference>
<dbReference type="PANTHER" id="PTHR34137">
    <property type="entry name" value="EXODEOXYRIBONUCLEASE 7 SMALL SUBUNIT"/>
    <property type="match status" value="1"/>
</dbReference>
<dbReference type="GO" id="GO:0009318">
    <property type="term" value="C:exodeoxyribonuclease VII complex"/>
    <property type="evidence" value="ECO:0007669"/>
    <property type="project" value="UniProtKB-UniRule"/>
</dbReference>